<evidence type="ECO:0000256" key="1">
    <source>
        <dbReference type="ARBA" id="ARBA00004167"/>
    </source>
</evidence>
<keyword evidence="3" id="KW-1133">Transmembrane helix</keyword>
<dbReference type="AlphaFoldDB" id="A0AAD5U9S9"/>
<protein>
    <recommendedName>
        <fullName evidence="5">LicD/FKTN/FKRP nucleotidyltransferase domain-containing protein</fullName>
    </recommendedName>
</protein>
<evidence type="ECO:0000256" key="2">
    <source>
        <dbReference type="ARBA" id="ARBA00022692"/>
    </source>
</evidence>
<keyword evidence="2" id="KW-0812">Transmembrane</keyword>
<proteinExistence type="predicted"/>
<organism evidence="6 7">
    <name type="scientific">Boothiomyces macroporosus</name>
    <dbReference type="NCBI Taxonomy" id="261099"/>
    <lineage>
        <taxon>Eukaryota</taxon>
        <taxon>Fungi</taxon>
        <taxon>Fungi incertae sedis</taxon>
        <taxon>Chytridiomycota</taxon>
        <taxon>Chytridiomycota incertae sedis</taxon>
        <taxon>Chytridiomycetes</taxon>
        <taxon>Rhizophydiales</taxon>
        <taxon>Terramycetaceae</taxon>
        <taxon>Boothiomyces</taxon>
    </lineage>
</organism>
<comment type="subcellular location">
    <subcellularLocation>
        <location evidence="1">Membrane</location>
        <topology evidence="1">Single-pass membrane protein</topology>
    </subcellularLocation>
</comment>
<feature type="domain" description="LicD/FKTN/FKRP nucleotidyltransferase" evidence="5">
    <location>
        <begin position="187"/>
        <end position="287"/>
    </location>
</feature>
<evidence type="ECO:0000313" key="7">
    <source>
        <dbReference type="Proteomes" id="UP001210925"/>
    </source>
</evidence>
<accession>A0AAD5U9S9</accession>
<evidence type="ECO:0000256" key="3">
    <source>
        <dbReference type="ARBA" id="ARBA00022989"/>
    </source>
</evidence>
<evidence type="ECO:0000256" key="4">
    <source>
        <dbReference type="ARBA" id="ARBA00023136"/>
    </source>
</evidence>
<dbReference type="PANTHER" id="PTHR15407:SF28">
    <property type="entry name" value="RIBITOL-5-PHOSPHATE TRANSFERASE FKTN"/>
    <property type="match status" value="1"/>
</dbReference>
<dbReference type="PANTHER" id="PTHR15407">
    <property type="entry name" value="FUKUTIN-RELATED"/>
    <property type="match status" value="1"/>
</dbReference>
<gene>
    <name evidence="6" type="ORF">HK103_002201</name>
</gene>
<evidence type="ECO:0000259" key="5">
    <source>
        <dbReference type="Pfam" id="PF04991"/>
    </source>
</evidence>
<dbReference type="InterPro" id="IPR009644">
    <property type="entry name" value="FKTN/MNN4/W02B3.4-1"/>
</dbReference>
<dbReference type="GO" id="GO:0016020">
    <property type="term" value="C:membrane"/>
    <property type="evidence" value="ECO:0007669"/>
    <property type="project" value="UniProtKB-SubCell"/>
</dbReference>
<evidence type="ECO:0000313" key="6">
    <source>
        <dbReference type="EMBL" id="KAJ3251678.1"/>
    </source>
</evidence>
<dbReference type="InterPro" id="IPR007074">
    <property type="entry name" value="LicD/FKTN/FKRP_NTP_transf"/>
</dbReference>
<sequence>MFAPCLMRRSRIQPLSPGKRRLYKAILGLILLSLFIIIQQFVVMASVNYQKLAPEVTEFQVEAYYIPEKPKFLAEIAGKTVFEDVVVHNDCGYNCTTKFIPAAATSSPAEEYPYYIPENSHLDVDLSSLVSSPLRRNLKTYKNVKYFKESKYSPHLTAGTELIDHRFLYTRFEKIQALFSAWALFADQHEIPYWIAHGSLIGWHWNRKTMIFDDDVDVQVLENTLFTLEKYNGFTFLDQYKLDVNPNHVYREPYEKNGNIIDARFIDTKSGLFIDITGLSTVEPTTEITRDTYIRCKSPHKYKVSDIFPLKRSKFNGVPTWVPNNVKAVVDSEYGPSALQESIFGDYRFDPFLREWIKIDDCVELHRVYVHPFINNYKKGAMKLMWSSNSDGFFYPERCNVVMWYPNAPSKVVSAKWHDNFQHLPEPSRFQ</sequence>
<name>A0AAD5U9S9_9FUNG</name>
<keyword evidence="7" id="KW-1185">Reference proteome</keyword>
<dbReference type="GO" id="GO:0009100">
    <property type="term" value="P:glycoprotein metabolic process"/>
    <property type="evidence" value="ECO:0007669"/>
    <property type="project" value="UniProtKB-ARBA"/>
</dbReference>
<dbReference type="Pfam" id="PF04991">
    <property type="entry name" value="LicD"/>
    <property type="match status" value="1"/>
</dbReference>
<dbReference type="Proteomes" id="UP001210925">
    <property type="component" value="Unassembled WGS sequence"/>
</dbReference>
<comment type="caution">
    <text evidence="6">The sequence shown here is derived from an EMBL/GenBank/DDBJ whole genome shotgun (WGS) entry which is preliminary data.</text>
</comment>
<dbReference type="EMBL" id="JADGKB010000172">
    <property type="protein sequence ID" value="KAJ3251678.1"/>
    <property type="molecule type" value="Genomic_DNA"/>
</dbReference>
<reference evidence="6" key="1">
    <citation type="submission" date="2020-05" db="EMBL/GenBank/DDBJ databases">
        <title>Phylogenomic resolution of chytrid fungi.</title>
        <authorList>
            <person name="Stajich J.E."/>
            <person name="Amses K."/>
            <person name="Simmons R."/>
            <person name="Seto K."/>
            <person name="Myers J."/>
            <person name="Bonds A."/>
            <person name="Quandt C.A."/>
            <person name="Barry K."/>
            <person name="Liu P."/>
            <person name="Grigoriev I."/>
            <person name="Longcore J.E."/>
            <person name="James T.Y."/>
        </authorList>
    </citation>
    <scope>NUCLEOTIDE SEQUENCE</scope>
    <source>
        <strain evidence="6">PLAUS21</strain>
    </source>
</reference>
<keyword evidence="4" id="KW-0472">Membrane</keyword>